<gene>
    <name evidence="1" type="ORF">QCA50_005161</name>
</gene>
<evidence type="ECO:0000313" key="1">
    <source>
        <dbReference type="EMBL" id="KAK7691760.1"/>
    </source>
</evidence>
<comment type="caution">
    <text evidence="1">The sequence shown here is derived from an EMBL/GenBank/DDBJ whole genome shotgun (WGS) entry which is preliminary data.</text>
</comment>
<reference evidence="1 2" key="1">
    <citation type="submission" date="2022-09" db="EMBL/GenBank/DDBJ databases">
        <authorList>
            <person name="Palmer J.M."/>
        </authorList>
    </citation>
    <scope>NUCLEOTIDE SEQUENCE [LARGE SCALE GENOMIC DNA]</scope>
    <source>
        <strain evidence="1 2">DSM 7382</strain>
    </source>
</reference>
<protein>
    <submittedName>
        <fullName evidence="1">Uncharacterized protein</fullName>
    </submittedName>
</protein>
<evidence type="ECO:0000313" key="2">
    <source>
        <dbReference type="Proteomes" id="UP001385951"/>
    </source>
</evidence>
<organism evidence="1 2">
    <name type="scientific">Cerrena zonata</name>
    <dbReference type="NCBI Taxonomy" id="2478898"/>
    <lineage>
        <taxon>Eukaryota</taxon>
        <taxon>Fungi</taxon>
        <taxon>Dikarya</taxon>
        <taxon>Basidiomycota</taxon>
        <taxon>Agaricomycotina</taxon>
        <taxon>Agaricomycetes</taxon>
        <taxon>Polyporales</taxon>
        <taxon>Cerrenaceae</taxon>
        <taxon>Cerrena</taxon>
    </lineage>
</organism>
<name>A0AAW0GKX8_9APHY</name>
<dbReference type="Proteomes" id="UP001385951">
    <property type="component" value="Unassembled WGS sequence"/>
</dbReference>
<dbReference type="EMBL" id="JASBNA010000005">
    <property type="protein sequence ID" value="KAK7691760.1"/>
    <property type="molecule type" value="Genomic_DNA"/>
</dbReference>
<sequence length="114" mass="12862">MYSRSRRRWIGTRFAKISAVELGPGFQHVSGMKVVRGSASNGLYTHWTELFTTCSYALPFRNLPNGLDSTPPSFIRVPNLHDESETPTLTRFPLDSTGSNIPLRLFAKRFKTIS</sequence>
<dbReference type="AlphaFoldDB" id="A0AAW0GKX8"/>
<proteinExistence type="predicted"/>
<keyword evidence="2" id="KW-1185">Reference proteome</keyword>
<accession>A0AAW0GKX8</accession>